<accession>A0ABS9MHQ7</accession>
<comment type="subcellular location">
    <subcellularLocation>
        <location evidence="1">Membrane</location>
        <topology evidence="1">Multi-pass membrane protein</topology>
    </subcellularLocation>
</comment>
<feature type="transmembrane region" description="Helical" evidence="6">
    <location>
        <begin position="244"/>
        <end position="274"/>
    </location>
</feature>
<protein>
    <submittedName>
        <fullName evidence="7">Sporulation integral membrane protein YtvI</fullName>
    </submittedName>
</protein>
<gene>
    <name evidence="7" type="primary">ytvI</name>
    <name evidence="7" type="ORF">L0P57_03275</name>
</gene>
<feature type="transmembrane region" description="Helical" evidence="6">
    <location>
        <begin position="155"/>
        <end position="179"/>
    </location>
</feature>
<keyword evidence="3 6" id="KW-0812">Transmembrane</keyword>
<dbReference type="InterPro" id="IPR014227">
    <property type="entry name" value="YtvI-like"/>
</dbReference>
<name>A0ABS9MHQ7_9FIRM</name>
<dbReference type="InterPro" id="IPR002549">
    <property type="entry name" value="AI-2E-like"/>
</dbReference>
<comment type="similarity">
    <text evidence="2">Belongs to the autoinducer-2 exporter (AI-2E) (TC 2.A.86) family.</text>
</comment>
<evidence type="ECO:0000313" key="8">
    <source>
        <dbReference type="Proteomes" id="UP001298681"/>
    </source>
</evidence>
<keyword evidence="5 6" id="KW-0472">Membrane</keyword>
<reference evidence="7 8" key="1">
    <citation type="submission" date="2022-01" db="EMBL/GenBank/DDBJ databases">
        <title>Collection of gut derived symbiotic bacterial strains cultured from healthy donors.</title>
        <authorList>
            <person name="Lin H."/>
            <person name="Kohout C."/>
            <person name="Waligurski E."/>
            <person name="Pamer E.G."/>
        </authorList>
    </citation>
    <scope>NUCLEOTIDE SEQUENCE [LARGE SCALE GENOMIC DNA]</scope>
    <source>
        <strain evidence="7 8">DFI.7.58</strain>
    </source>
</reference>
<keyword evidence="4 6" id="KW-1133">Transmembrane helix</keyword>
<comment type="caution">
    <text evidence="7">The sequence shown here is derived from an EMBL/GenBank/DDBJ whole genome shotgun (WGS) entry which is preliminary data.</text>
</comment>
<evidence type="ECO:0000256" key="1">
    <source>
        <dbReference type="ARBA" id="ARBA00004141"/>
    </source>
</evidence>
<evidence type="ECO:0000256" key="3">
    <source>
        <dbReference type="ARBA" id="ARBA00022692"/>
    </source>
</evidence>
<dbReference type="RefSeq" id="WP_237966422.1">
    <property type="nucleotide sequence ID" value="NZ_JAKNHQ010000003.1"/>
</dbReference>
<organism evidence="7 8">
    <name type="scientific">Anaeromassilibacillus senegalensis</name>
    <dbReference type="NCBI Taxonomy" id="1673717"/>
    <lineage>
        <taxon>Bacteria</taxon>
        <taxon>Bacillati</taxon>
        <taxon>Bacillota</taxon>
        <taxon>Clostridia</taxon>
        <taxon>Eubacteriales</taxon>
        <taxon>Acutalibacteraceae</taxon>
        <taxon>Anaeromassilibacillus</taxon>
    </lineage>
</organism>
<sequence length="356" mass="39254">MLDRNFLAKGRAYAVFFLVYTGLFWLFTATLRYTFPFLAGFALAWFLQPVVRFLKQKLPLSEGCAAAVTTAALYVLLIGALFLLGMWLVGEISNLLRTIRDVDLGRLTEPLNRLFLQAGEFLNHIDQDFIQENQRQLLNLAQAAASVLTSALTAALGFLTSLPAVLAMFLVMVVSTYFFSKDMEKIRKRLSNLLSARGKGILREASRHGAHIGGQYLTSYLLLYCLTFLETLCIFFAAGAPYPLVLSIVAGFADLLPVLGPGAVYLPLALLFFAQGSPLKGIFLVAGWLVVSGVRQIVEPKLLAASTQIHPLAMLATLYFALAANSFLLLVYLVCLLLLMQALRKAKLLPTWFPCD</sequence>
<dbReference type="EMBL" id="JAKNHQ010000003">
    <property type="protein sequence ID" value="MCG4609959.1"/>
    <property type="molecule type" value="Genomic_DNA"/>
</dbReference>
<feature type="transmembrane region" description="Helical" evidence="6">
    <location>
        <begin position="37"/>
        <end position="54"/>
    </location>
</feature>
<dbReference type="PANTHER" id="PTHR21716:SF68">
    <property type="entry name" value="TRANSPORT PROTEIN YTVI-RELATED"/>
    <property type="match status" value="1"/>
</dbReference>
<evidence type="ECO:0000256" key="6">
    <source>
        <dbReference type="SAM" id="Phobius"/>
    </source>
</evidence>
<dbReference type="PANTHER" id="PTHR21716">
    <property type="entry name" value="TRANSMEMBRANE PROTEIN"/>
    <property type="match status" value="1"/>
</dbReference>
<feature type="transmembrane region" description="Helical" evidence="6">
    <location>
        <begin position="12"/>
        <end position="31"/>
    </location>
</feature>
<keyword evidence="8" id="KW-1185">Reference proteome</keyword>
<feature type="transmembrane region" description="Helical" evidence="6">
    <location>
        <begin position="318"/>
        <end position="339"/>
    </location>
</feature>
<dbReference type="Pfam" id="PF01594">
    <property type="entry name" value="AI-2E_transport"/>
    <property type="match status" value="1"/>
</dbReference>
<dbReference type="NCBIfam" id="TIGR02872">
    <property type="entry name" value="spore_ytvI"/>
    <property type="match status" value="1"/>
</dbReference>
<dbReference type="Proteomes" id="UP001298681">
    <property type="component" value="Unassembled WGS sequence"/>
</dbReference>
<proteinExistence type="inferred from homology"/>
<evidence type="ECO:0000256" key="4">
    <source>
        <dbReference type="ARBA" id="ARBA00022989"/>
    </source>
</evidence>
<evidence type="ECO:0000256" key="5">
    <source>
        <dbReference type="ARBA" id="ARBA00023136"/>
    </source>
</evidence>
<feature type="transmembrane region" description="Helical" evidence="6">
    <location>
        <begin position="281"/>
        <end position="298"/>
    </location>
</feature>
<feature type="transmembrane region" description="Helical" evidence="6">
    <location>
        <begin position="217"/>
        <end position="238"/>
    </location>
</feature>
<feature type="transmembrane region" description="Helical" evidence="6">
    <location>
        <begin position="66"/>
        <end position="89"/>
    </location>
</feature>
<evidence type="ECO:0000256" key="2">
    <source>
        <dbReference type="ARBA" id="ARBA00009773"/>
    </source>
</evidence>
<evidence type="ECO:0000313" key="7">
    <source>
        <dbReference type="EMBL" id="MCG4609959.1"/>
    </source>
</evidence>